<dbReference type="GO" id="GO:0046872">
    <property type="term" value="F:metal ion binding"/>
    <property type="evidence" value="ECO:0007669"/>
    <property type="project" value="UniProtKB-KW"/>
</dbReference>
<evidence type="ECO:0000256" key="3">
    <source>
        <dbReference type="ARBA" id="ARBA00012643"/>
    </source>
</evidence>
<feature type="signal peptide" evidence="6">
    <location>
        <begin position="1"/>
        <end position="22"/>
    </location>
</feature>
<comment type="similarity">
    <text evidence="2">Belongs to the SurE nucleotidase family.</text>
</comment>
<comment type="catalytic activity">
    <reaction evidence="1">
        <text>a ribonucleoside 5'-phosphate + H2O = a ribonucleoside + phosphate</text>
        <dbReference type="Rhea" id="RHEA:12484"/>
        <dbReference type="ChEBI" id="CHEBI:15377"/>
        <dbReference type="ChEBI" id="CHEBI:18254"/>
        <dbReference type="ChEBI" id="CHEBI:43474"/>
        <dbReference type="ChEBI" id="CHEBI:58043"/>
        <dbReference type="EC" id="3.1.3.5"/>
    </reaction>
</comment>
<accession>A0A090RY10</accession>
<dbReference type="PANTHER" id="PTHR30457">
    <property type="entry name" value="5'-NUCLEOTIDASE SURE"/>
    <property type="match status" value="1"/>
</dbReference>
<dbReference type="AlphaFoldDB" id="A0A090RY10"/>
<organism evidence="8 9">
    <name type="scientific">Vibrio maritimus</name>
    <dbReference type="NCBI Taxonomy" id="990268"/>
    <lineage>
        <taxon>Bacteria</taxon>
        <taxon>Pseudomonadati</taxon>
        <taxon>Pseudomonadota</taxon>
        <taxon>Gammaproteobacteria</taxon>
        <taxon>Vibrionales</taxon>
        <taxon>Vibrionaceae</taxon>
        <taxon>Vibrio</taxon>
    </lineage>
</organism>
<dbReference type="EMBL" id="BBMR01000005">
    <property type="protein sequence ID" value="GAL20166.1"/>
    <property type="molecule type" value="Genomic_DNA"/>
</dbReference>
<protein>
    <recommendedName>
        <fullName evidence="3">5'-nucleotidase</fullName>
        <ecNumber evidence="3">3.1.3.5</ecNumber>
    </recommendedName>
</protein>
<dbReference type="Gene3D" id="3.40.1210.10">
    <property type="entry name" value="Survival protein SurE-like phosphatase/nucleotidase"/>
    <property type="match status" value="1"/>
</dbReference>
<comment type="caution">
    <text evidence="8">The sequence shown here is derived from an EMBL/GenBank/DDBJ whole genome shotgun (WGS) entry which is preliminary data.</text>
</comment>
<dbReference type="GO" id="GO:0008253">
    <property type="term" value="F:5'-nucleotidase activity"/>
    <property type="evidence" value="ECO:0007669"/>
    <property type="project" value="UniProtKB-EC"/>
</dbReference>
<dbReference type="InterPro" id="IPR002828">
    <property type="entry name" value="SurE-like_Pase/nucleotidase"/>
</dbReference>
<dbReference type="InterPro" id="IPR036523">
    <property type="entry name" value="SurE-like_sf"/>
</dbReference>
<evidence type="ECO:0000256" key="6">
    <source>
        <dbReference type="SAM" id="SignalP"/>
    </source>
</evidence>
<dbReference type="PANTHER" id="PTHR30457:SF0">
    <property type="entry name" value="PHOSPHATASE, PUTATIVE (AFU_ORTHOLOGUE AFUA_4G01070)-RELATED"/>
    <property type="match status" value="1"/>
</dbReference>
<evidence type="ECO:0000313" key="9">
    <source>
        <dbReference type="Proteomes" id="UP000029228"/>
    </source>
</evidence>
<dbReference type="OrthoDB" id="9780815at2"/>
<reference evidence="8 9" key="1">
    <citation type="submission" date="2014-09" db="EMBL/GenBank/DDBJ databases">
        <title>Vibrio maritimus JCM 19235. (C45) whole genome shotgun sequence.</title>
        <authorList>
            <person name="Sawabe T."/>
            <person name="Meirelles P."/>
            <person name="Nakanishi M."/>
            <person name="Sayaka M."/>
            <person name="Hattori M."/>
            <person name="Ohkuma M."/>
        </authorList>
    </citation>
    <scope>NUCLEOTIDE SEQUENCE [LARGE SCALE GENOMIC DNA]</scope>
    <source>
        <strain evidence="9">JCM19235</strain>
    </source>
</reference>
<keyword evidence="4" id="KW-0479">Metal-binding</keyword>
<evidence type="ECO:0000256" key="5">
    <source>
        <dbReference type="ARBA" id="ARBA00022801"/>
    </source>
</evidence>
<dbReference type="Proteomes" id="UP000029228">
    <property type="component" value="Unassembled WGS sequence"/>
</dbReference>
<dbReference type="InterPro" id="IPR030048">
    <property type="entry name" value="SurE"/>
</dbReference>
<feature type="chain" id="PRO_5001863276" description="5'-nucleotidase" evidence="6">
    <location>
        <begin position="23"/>
        <end position="333"/>
    </location>
</feature>
<evidence type="ECO:0000256" key="2">
    <source>
        <dbReference type="ARBA" id="ARBA00011062"/>
    </source>
</evidence>
<evidence type="ECO:0000256" key="4">
    <source>
        <dbReference type="ARBA" id="ARBA00022723"/>
    </source>
</evidence>
<proteinExistence type="inferred from homology"/>
<name>A0A090RY10_9VIBR</name>
<evidence type="ECO:0000259" key="7">
    <source>
        <dbReference type="Pfam" id="PF01975"/>
    </source>
</evidence>
<gene>
    <name evidence="8" type="ORF">JCM19235_4366</name>
</gene>
<evidence type="ECO:0000256" key="1">
    <source>
        <dbReference type="ARBA" id="ARBA00000815"/>
    </source>
</evidence>
<dbReference type="SUPFAM" id="SSF64167">
    <property type="entry name" value="SurE-like"/>
    <property type="match status" value="1"/>
</dbReference>
<feature type="domain" description="Survival protein SurE-like phosphatase/nucleotidase" evidence="7">
    <location>
        <begin position="25"/>
        <end position="227"/>
    </location>
</feature>
<sequence length="333" mass="35534">MNTKFAALTLAIGLGISAQANALNIVLTNDDSWSTTNIQTLHTALKAAGHDVIMSAPCTGQSGKGGAIHFMKEVSVDRTQLDKDQVCVGDTDTSVAFEDYTEGTPTMAALYGIDVYAMERWGKQPDLVISGPNEGNNVGYSTNMSGTLGATNASIARGIPAIAVSAYDGEADKAQDVANIVVELLDQLVEKTAEGAPLLPKFTGLNVNIPEDPANHRGFKHTQVGWNAGHDNMIVKFTDDLASSDMFMGYVAIEMMKHDPSLTMDEAMAIARSMYKDKAGISMDSDANYADQSENSEGIAVGQGYVTMSAIQANVQGSVAKSEWVRYKLNELF</sequence>
<evidence type="ECO:0000313" key="8">
    <source>
        <dbReference type="EMBL" id="GAL20166.1"/>
    </source>
</evidence>
<keyword evidence="9" id="KW-1185">Reference proteome</keyword>
<dbReference type="EC" id="3.1.3.5" evidence="3"/>
<keyword evidence="6" id="KW-0732">Signal</keyword>
<keyword evidence="5 8" id="KW-0378">Hydrolase</keyword>
<dbReference type="STRING" id="990268.JCM19235_4366"/>
<dbReference type="Pfam" id="PF01975">
    <property type="entry name" value="SurE"/>
    <property type="match status" value="1"/>
</dbReference>